<gene>
    <name evidence="1" type="ORF">G3A56_16875</name>
</gene>
<dbReference type="KEGG" id="roy:G3A56_16875"/>
<sequence>MGGETVVEQEAKQTRYERYVEEITEDITNTVQEFGVQPILFVGSGLTKRYMDGPSWEELLGYLADKCSTIDKGLGFYKQSLGHPIQIGQEFSKLYQDWAWAAGNNEFPKEMFGDNVNKHSYIKYKIAEFFKGIKPGRSLD</sequence>
<dbReference type="RefSeq" id="WP_164056744.1">
    <property type="nucleotide sequence ID" value="NZ_CP048635.1"/>
</dbReference>
<dbReference type="AlphaFoldDB" id="A0A7L5BLD6"/>
<organism evidence="1 2">
    <name type="scientific">Rhizobium oryzihabitans</name>
    <dbReference type="NCBI Taxonomy" id="2267833"/>
    <lineage>
        <taxon>Bacteria</taxon>
        <taxon>Pseudomonadati</taxon>
        <taxon>Pseudomonadota</taxon>
        <taxon>Alphaproteobacteria</taxon>
        <taxon>Hyphomicrobiales</taxon>
        <taxon>Rhizobiaceae</taxon>
        <taxon>Rhizobium/Agrobacterium group</taxon>
        <taxon>Rhizobium</taxon>
    </lineage>
</organism>
<evidence type="ECO:0008006" key="3">
    <source>
        <dbReference type="Google" id="ProtNLM"/>
    </source>
</evidence>
<reference evidence="1 2" key="1">
    <citation type="submission" date="2020-02" db="EMBL/GenBank/DDBJ databases">
        <title>Plant-Promoting Endophytic Bacterium Rhizobium oryzihabitans sp. nov., Isolated from the Root of Rice.</title>
        <authorList>
            <person name="zhao J."/>
            <person name="Zhang G."/>
        </authorList>
    </citation>
    <scope>NUCLEOTIDE SEQUENCE [LARGE SCALE GENOMIC DNA]</scope>
    <source>
        <strain evidence="1 2">M15</strain>
    </source>
</reference>
<evidence type="ECO:0000313" key="2">
    <source>
        <dbReference type="Proteomes" id="UP000464865"/>
    </source>
</evidence>
<accession>A0A7L5BLD6</accession>
<dbReference type="Proteomes" id="UP000464865">
    <property type="component" value="Chromosome M15-12"/>
</dbReference>
<keyword evidence="2" id="KW-1185">Reference proteome</keyword>
<name>A0A7L5BLD6_9HYPH</name>
<dbReference type="EMBL" id="CP048635">
    <property type="protein sequence ID" value="QIB39638.1"/>
    <property type="molecule type" value="Genomic_DNA"/>
</dbReference>
<evidence type="ECO:0000313" key="1">
    <source>
        <dbReference type="EMBL" id="QIB39638.1"/>
    </source>
</evidence>
<proteinExistence type="predicted"/>
<protein>
    <recommendedName>
        <fullName evidence="3">SIR2 family protein</fullName>
    </recommendedName>
</protein>